<keyword evidence="3" id="KW-1185">Reference proteome</keyword>
<comment type="caution">
    <text evidence="2">The sequence shown here is derived from an EMBL/GenBank/DDBJ whole genome shotgun (WGS) entry which is preliminary data.</text>
</comment>
<protein>
    <submittedName>
        <fullName evidence="2">Uncharacterized protein</fullName>
    </submittedName>
</protein>
<sequence length="203" mass="23453">MDDENAVESKTWRELRRQGLARSKKYKNPTTIKKDILATRKIFPKIHTIVSTLAVQVLTLSYWQNPELEKLVQSKIGSLCKSIHFHDTLRLVDEELEDELERDLVGCREDQEEWLENFLMASLNAALENNSVDRADCVDLSIFKSLRHTRLTKFFATKLFESYISRIPIKNEKDGQKPKVESQETKSVSTMALTTDTSPSDEF</sequence>
<organism evidence="2 3">
    <name type="scientific">Erysiphe pulchra</name>
    <dbReference type="NCBI Taxonomy" id="225359"/>
    <lineage>
        <taxon>Eukaryota</taxon>
        <taxon>Fungi</taxon>
        <taxon>Dikarya</taxon>
        <taxon>Ascomycota</taxon>
        <taxon>Pezizomycotina</taxon>
        <taxon>Leotiomycetes</taxon>
        <taxon>Erysiphales</taxon>
        <taxon>Erysiphaceae</taxon>
        <taxon>Erysiphe</taxon>
    </lineage>
</organism>
<evidence type="ECO:0000313" key="2">
    <source>
        <dbReference type="EMBL" id="POS83784.1"/>
    </source>
</evidence>
<gene>
    <name evidence="2" type="ORF">EPUL_005050</name>
</gene>
<dbReference type="EMBL" id="PEDP01001357">
    <property type="protein sequence ID" value="POS83784.1"/>
    <property type="molecule type" value="Genomic_DNA"/>
</dbReference>
<evidence type="ECO:0000256" key="1">
    <source>
        <dbReference type="SAM" id="MobiDB-lite"/>
    </source>
</evidence>
<name>A0A2S4PP53_9PEZI</name>
<reference evidence="2 3" key="1">
    <citation type="submission" date="2017-10" db="EMBL/GenBank/DDBJ databases">
        <title>Development of genomic resources for the powdery mildew, Erysiphe pulchra.</title>
        <authorList>
            <person name="Wadl P.A."/>
            <person name="Mack B.M."/>
            <person name="Moore G."/>
            <person name="Beltz S.B."/>
        </authorList>
    </citation>
    <scope>NUCLEOTIDE SEQUENCE [LARGE SCALE GENOMIC DNA]</scope>
    <source>
        <strain evidence="2">Cflorida</strain>
    </source>
</reference>
<accession>A0A2S4PP53</accession>
<dbReference type="AlphaFoldDB" id="A0A2S4PP53"/>
<evidence type="ECO:0000313" key="3">
    <source>
        <dbReference type="Proteomes" id="UP000237438"/>
    </source>
</evidence>
<proteinExistence type="predicted"/>
<dbReference type="Proteomes" id="UP000237438">
    <property type="component" value="Unassembled WGS sequence"/>
</dbReference>
<feature type="compositionally biased region" description="Basic and acidic residues" evidence="1">
    <location>
        <begin position="171"/>
        <end position="184"/>
    </location>
</feature>
<feature type="compositionally biased region" description="Polar residues" evidence="1">
    <location>
        <begin position="185"/>
        <end position="203"/>
    </location>
</feature>
<feature type="region of interest" description="Disordered" evidence="1">
    <location>
        <begin position="171"/>
        <end position="203"/>
    </location>
</feature>